<evidence type="ECO:0000256" key="1">
    <source>
        <dbReference type="ARBA" id="ARBA00007888"/>
    </source>
</evidence>
<evidence type="ECO:0000256" key="2">
    <source>
        <dbReference type="ARBA" id="ARBA00022723"/>
    </source>
</evidence>
<dbReference type="NCBIfam" id="TIGR00075">
    <property type="entry name" value="hypD"/>
    <property type="match status" value="1"/>
</dbReference>
<dbReference type="Pfam" id="PF01924">
    <property type="entry name" value="HypD"/>
    <property type="match status" value="1"/>
</dbReference>
<dbReference type="STRING" id="619304.SAMN05421760_103221"/>
<dbReference type="PANTHER" id="PTHR30149">
    <property type="entry name" value="HYDROGENASE PROTEIN ASSEMBLY PROTEIN HYPD"/>
    <property type="match status" value="1"/>
</dbReference>
<organism evidence="5 6">
    <name type="scientific">Neptunomonas antarctica</name>
    <dbReference type="NCBI Taxonomy" id="619304"/>
    <lineage>
        <taxon>Bacteria</taxon>
        <taxon>Pseudomonadati</taxon>
        <taxon>Pseudomonadota</taxon>
        <taxon>Gammaproteobacteria</taxon>
        <taxon>Oceanospirillales</taxon>
        <taxon>Oceanospirillaceae</taxon>
        <taxon>Neptunomonas</taxon>
    </lineage>
</organism>
<keyword evidence="6" id="KW-1185">Reference proteome</keyword>
<dbReference type="AlphaFoldDB" id="A0A1N7L473"/>
<dbReference type="EMBL" id="FTOE01000003">
    <property type="protein sequence ID" value="SIS68665.1"/>
    <property type="molecule type" value="Genomic_DNA"/>
</dbReference>
<dbReference type="GO" id="GO:0051539">
    <property type="term" value="F:4 iron, 4 sulfur cluster binding"/>
    <property type="evidence" value="ECO:0007669"/>
    <property type="project" value="TreeGrafter"/>
</dbReference>
<dbReference type="PANTHER" id="PTHR30149:SF0">
    <property type="entry name" value="HYDROGENASE MATURATION FACTOR HYPD"/>
    <property type="match status" value="1"/>
</dbReference>
<dbReference type="InterPro" id="IPR042244">
    <property type="entry name" value="HypD_2_sf"/>
</dbReference>
<proteinExistence type="inferred from homology"/>
<dbReference type="OrthoDB" id="9770424at2"/>
<evidence type="ECO:0000256" key="3">
    <source>
        <dbReference type="ARBA" id="ARBA00023004"/>
    </source>
</evidence>
<dbReference type="GO" id="GO:0005506">
    <property type="term" value="F:iron ion binding"/>
    <property type="evidence" value="ECO:0007669"/>
    <property type="project" value="TreeGrafter"/>
</dbReference>
<protein>
    <recommendedName>
        <fullName evidence="4">Hydrogenase maturation factor</fullName>
    </recommendedName>
</protein>
<dbReference type="RefSeq" id="WP_076495987.1">
    <property type="nucleotide sequence ID" value="NZ_FTOE01000003.1"/>
</dbReference>
<dbReference type="InterPro" id="IPR042243">
    <property type="entry name" value="HypD_1"/>
</dbReference>
<dbReference type="GO" id="GO:0070025">
    <property type="term" value="F:carbon monoxide binding"/>
    <property type="evidence" value="ECO:0007669"/>
    <property type="project" value="TreeGrafter"/>
</dbReference>
<dbReference type="GO" id="GO:0051604">
    <property type="term" value="P:protein maturation"/>
    <property type="evidence" value="ECO:0007669"/>
    <property type="project" value="TreeGrafter"/>
</dbReference>
<name>A0A1N7L473_9GAMM</name>
<gene>
    <name evidence="5" type="ORF">SAMN05421760_103221</name>
</gene>
<dbReference type="Gene3D" id="3.40.50.11740">
    <property type="entry name" value="HypD, alpha/beta domain 2"/>
    <property type="match status" value="2"/>
</dbReference>
<evidence type="ECO:0000313" key="6">
    <source>
        <dbReference type="Proteomes" id="UP000185999"/>
    </source>
</evidence>
<dbReference type="Gene3D" id="6.10.20.100">
    <property type="match status" value="1"/>
</dbReference>
<dbReference type="PIRSF" id="PIRSF005622">
    <property type="entry name" value="Hydrgn_mat_hypD"/>
    <property type="match status" value="1"/>
</dbReference>
<comment type="similarity">
    <text evidence="1 4">Belongs to the HypD family.</text>
</comment>
<evidence type="ECO:0000256" key="4">
    <source>
        <dbReference type="PIRNR" id="PIRNR005622"/>
    </source>
</evidence>
<sequence>MKYMHEYRQAVTIRQLADKIAAVTRQHWTIMEVCGGQTHAIVKYGLQQFLPAQIELVHGPGCPVCVTSIDIIDKAIDIAARPNVIFCSFGDMLRVPGSEKDLQSVKALGGDIRIVYSPMDALTLAQHHPDKEVVFLAIGFETTAPANAMAAYQARKKGINNFSLLTSQFLVPPAIEAMCQSPQSRIQGFLAAGHVCAITGYESYPKLAEKYGVPIVVTGFEPLDILQGIFLCIQQLEQGRSEVENQYSRVVRQQGNLPAQQMINEVFECQSQSWRGIGHIEQSGLKLSEAFRPFDAEQKFGLRDKVSSANNKYDTAGCISGDIMQGLKKPCDCIHFGKQCRPESPIGAPMVSSEGACAAYYRYATFNESDTFNKNAAFNKSDTFNKSTTSEKTTTRRDQ</sequence>
<accession>A0A1N7L473</accession>
<evidence type="ECO:0000313" key="5">
    <source>
        <dbReference type="EMBL" id="SIS68665.1"/>
    </source>
</evidence>
<keyword evidence="2" id="KW-0479">Metal-binding</keyword>
<reference evidence="6" key="1">
    <citation type="submission" date="2017-01" db="EMBL/GenBank/DDBJ databases">
        <authorList>
            <person name="Varghese N."/>
            <person name="Submissions S."/>
        </authorList>
    </citation>
    <scope>NUCLEOTIDE SEQUENCE [LARGE SCALE GENOMIC DNA]</scope>
    <source>
        <strain evidence="6">DSM 22306</strain>
    </source>
</reference>
<dbReference type="Proteomes" id="UP000185999">
    <property type="component" value="Unassembled WGS sequence"/>
</dbReference>
<keyword evidence="3" id="KW-0408">Iron</keyword>
<dbReference type="InterPro" id="IPR002780">
    <property type="entry name" value="Hyd_form_HypD"/>
</dbReference>